<dbReference type="Gene3D" id="1.10.10.60">
    <property type="entry name" value="Homeodomain-like"/>
    <property type="match status" value="1"/>
</dbReference>
<evidence type="ECO:0000256" key="1">
    <source>
        <dbReference type="ARBA" id="ARBA00004123"/>
    </source>
</evidence>
<comment type="subcellular location">
    <subcellularLocation>
        <location evidence="1 5 6">Nucleus</location>
    </subcellularLocation>
</comment>
<feature type="DNA-binding region" description="Homeobox" evidence="5">
    <location>
        <begin position="189"/>
        <end position="233"/>
    </location>
</feature>
<evidence type="ECO:0000256" key="5">
    <source>
        <dbReference type="PROSITE-ProRule" id="PRU00108"/>
    </source>
</evidence>
<dbReference type="InterPro" id="IPR001356">
    <property type="entry name" value="HD"/>
</dbReference>
<protein>
    <submittedName>
        <fullName evidence="10">Homeobox domain-containing protein</fullName>
    </submittedName>
</protein>
<keyword evidence="9" id="KW-1185">Reference proteome</keyword>
<dbReference type="Pfam" id="PF00046">
    <property type="entry name" value="Homeodomain"/>
    <property type="match status" value="1"/>
</dbReference>
<dbReference type="CDD" id="cd00086">
    <property type="entry name" value="homeodomain"/>
    <property type="match status" value="1"/>
</dbReference>
<dbReference type="GO" id="GO:0030154">
    <property type="term" value="P:cell differentiation"/>
    <property type="evidence" value="ECO:0007669"/>
    <property type="project" value="TreeGrafter"/>
</dbReference>
<dbReference type="AlphaFoldDB" id="A0A1I8ARV2"/>
<sequence length="302" mass="33447">MVLFALAAPFDSIALRPAAPSSSGVRVMSREDRSAFSISHLLQSNSPSSSSTAVEQIKSPLQRRRSSGSASTPSPTHSSAVPLAGFDSDAFLVPLPISAESDIAARLADTTESSSSRTSPESEPMELSQPGPFSSPQWYNAVNYVNMATQQISQQLASSAAAQQSLIPTGWDPRLPWIYPYMHKTQQKRKGGQIRFTNEQTDALEQKFDNHKYLSPQERKKLAKSLQLSERQFCGLHQAKVLPQWKMNPLEFVFSTYSGCLRKAIRFVLPKVQIKPPETPYDKLRVFISHASMSFSRKAALE</sequence>
<evidence type="ECO:0000256" key="4">
    <source>
        <dbReference type="ARBA" id="ARBA00023242"/>
    </source>
</evidence>
<dbReference type="PANTHER" id="PTHR24324:SF5">
    <property type="entry name" value="HEMATOPOIETICALLY-EXPRESSED HOMEOBOX PROTEIN HHEX"/>
    <property type="match status" value="1"/>
</dbReference>
<feature type="region of interest" description="Disordered" evidence="7">
    <location>
        <begin position="41"/>
        <end position="80"/>
    </location>
</feature>
<proteinExistence type="predicted"/>
<dbReference type="PROSITE" id="PS50071">
    <property type="entry name" value="HOMEOBOX_2"/>
    <property type="match status" value="1"/>
</dbReference>
<reference evidence="10" key="1">
    <citation type="submission" date="2016-11" db="UniProtKB">
        <authorList>
            <consortium name="WormBaseParasite"/>
        </authorList>
    </citation>
    <scope>IDENTIFICATION</scope>
</reference>
<feature type="domain" description="Homeobox" evidence="8">
    <location>
        <begin position="187"/>
        <end position="232"/>
    </location>
</feature>
<dbReference type="InterPro" id="IPR051000">
    <property type="entry name" value="Homeobox_DNA-bind_prot"/>
</dbReference>
<feature type="region of interest" description="Disordered" evidence="7">
    <location>
        <begin position="106"/>
        <end position="133"/>
    </location>
</feature>
<feature type="compositionally biased region" description="Low complexity" evidence="7">
    <location>
        <begin position="110"/>
        <end position="122"/>
    </location>
</feature>
<keyword evidence="3 5" id="KW-0371">Homeobox</keyword>
<organism evidence="9 10">
    <name type="scientific">Steinernema glaseri</name>
    <dbReference type="NCBI Taxonomy" id="37863"/>
    <lineage>
        <taxon>Eukaryota</taxon>
        <taxon>Metazoa</taxon>
        <taxon>Ecdysozoa</taxon>
        <taxon>Nematoda</taxon>
        <taxon>Chromadorea</taxon>
        <taxon>Rhabditida</taxon>
        <taxon>Tylenchina</taxon>
        <taxon>Panagrolaimomorpha</taxon>
        <taxon>Strongyloidoidea</taxon>
        <taxon>Steinernematidae</taxon>
        <taxon>Steinernema</taxon>
    </lineage>
</organism>
<dbReference type="SMART" id="SM00389">
    <property type="entry name" value="HOX"/>
    <property type="match status" value="1"/>
</dbReference>
<name>A0A1I8ARV2_9BILA</name>
<evidence type="ECO:0000256" key="3">
    <source>
        <dbReference type="ARBA" id="ARBA00023155"/>
    </source>
</evidence>
<dbReference type="WBParaSite" id="L893_g8818.t1">
    <property type="protein sequence ID" value="L893_g8818.t1"/>
    <property type="gene ID" value="L893_g8818"/>
</dbReference>
<evidence type="ECO:0000313" key="9">
    <source>
        <dbReference type="Proteomes" id="UP000095287"/>
    </source>
</evidence>
<evidence type="ECO:0000256" key="7">
    <source>
        <dbReference type="SAM" id="MobiDB-lite"/>
    </source>
</evidence>
<evidence type="ECO:0000313" key="10">
    <source>
        <dbReference type="WBParaSite" id="L893_g8818.t1"/>
    </source>
</evidence>
<accession>A0A1I8ARV2</accession>
<keyword evidence="4 5" id="KW-0539">Nucleus</keyword>
<evidence type="ECO:0000259" key="8">
    <source>
        <dbReference type="PROSITE" id="PS50071"/>
    </source>
</evidence>
<dbReference type="PANTHER" id="PTHR24324">
    <property type="entry name" value="HOMEOBOX PROTEIN HHEX"/>
    <property type="match status" value="1"/>
</dbReference>
<feature type="compositionally biased region" description="Low complexity" evidence="7">
    <location>
        <begin position="67"/>
        <end position="80"/>
    </location>
</feature>
<keyword evidence="2 5" id="KW-0238">DNA-binding</keyword>
<evidence type="ECO:0000256" key="6">
    <source>
        <dbReference type="RuleBase" id="RU000682"/>
    </source>
</evidence>
<dbReference type="SUPFAM" id="SSF46689">
    <property type="entry name" value="Homeodomain-like"/>
    <property type="match status" value="1"/>
</dbReference>
<dbReference type="GO" id="GO:0005634">
    <property type="term" value="C:nucleus"/>
    <property type="evidence" value="ECO:0007669"/>
    <property type="project" value="UniProtKB-SubCell"/>
</dbReference>
<evidence type="ECO:0000256" key="2">
    <source>
        <dbReference type="ARBA" id="ARBA00023125"/>
    </source>
</evidence>
<feature type="compositionally biased region" description="Low complexity" evidence="7">
    <location>
        <begin position="41"/>
        <end position="51"/>
    </location>
</feature>
<dbReference type="InterPro" id="IPR009057">
    <property type="entry name" value="Homeodomain-like_sf"/>
</dbReference>
<dbReference type="GO" id="GO:0000978">
    <property type="term" value="F:RNA polymerase II cis-regulatory region sequence-specific DNA binding"/>
    <property type="evidence" value="ECO:0007669"/>
    <property type="project" value="TreeGrafter"/>
</dbReference>
<dbReference type="Proteomes" id="UP000095287">
    <property type="component" value="Unplaced"/>
</dbReference>
<dbReference type="GO" id="GO:0006357">
    <property type="term" value="P:regulation of transcription by RNA polymerase II"/>
    <property type="evidence" value="ECO:0007669"/>
    <property type="project" value="TreeGrafter"/>
</dbReference>